<protein>
    <submittedName>
        <fullName evidence="1">L-rhamnose mutarotase</fullName>
    </submittedName>
</protein>
<sequence length="110" mass="13140">MRYCLALDLKNDPNLIEEYEKHHQAVWPEILDSFKEAGILSMEIFRWENRLFLIMDTDASFSFERKNEIDANSPIVQQWENLMSTYQQALPGSKSGEKWQLMKRIFHTEK</sequence>
<dbReference type="Gene3D" id="3.30.70.100">
    <property type="match status" value="1"/>
</dbReference>
<dbReference type="PANTHER" id="PTHR43239:SF1">
    <property type="entry name" value="UPF0734 PROTEIN DDB_G0273871_DDB_G0273177"/>
    <property type="match status" value="1"/>
</dbReference>
<dbReference type="PANTHER" id="PTHR43239">
    <property type="entry name" value="UPF0734 PROTEIN DDB_G0273871/DDB_G0273177"/>
    <property type="match status" value="1"/>
</dbReference>
<name>A0A2P8ECW3_9BACT</name>
<dbReference type="InterPro" id="IPR052996">
    <property type="entry name" value="Carb_Metab_Mutarotase"/>
</dbReference>
<dbReference type="RefSeq" id="WP_106565422.1">
    <property type="nucleotide sequence ID" value="NZ_PYGF01000001.1"/>
</dbReference>
<dbReference type="Proteomes" id="UP000240708">
    <property type="component" value="Unassembled WGS sequence"/>
</dbReference>
<evidence type="ECO:0000313" key="1">
    <source>
        <dbReference type="EMBL" id="PSL07322.1"/>
    </source>
</evidence>
<dbReference type="EMBL" id="PYGF01000001">
    <property type="protein sequence ID" value="PSL07322.1"/>
    <property type="molecule type" value="Genomic_DNA"/>
</dbReference>
<dbReference type="InterPro" id="IPR008000">
    <property type="entry name" value="Rham/fucose_mutarotase"/>
</dbReference>
<evidence type="ECO:0000313" key="2">
    <source>
        <dbReference type="Proteomes" id="UP000240708"/>
    </source>
</evidence>
<dbReference type="InterPro" id="IPR011008">
    <property type="entry name" value="Dimeric_a/b-barrel"/>
</dbReference>
<accession>A0A2P8ECW3</accession>
<organism evidence="1 2">
    <name type="scientific">Cecembia rubra</name>
    <dbReference type="NCBI Taxonomy" id="1485585"/>
    <lineage>
        <taxon>Bacteria</taxon>
        <taxon>Pseudomonadati</taxon>
        <taxon>Bacteroidota</taxon>
        <taxon>Cytophagia</taxon>
        <taxon>Cytophagales</taxon>
        <taxon>Cyclobacteriaceae</taxon>
        <taxon>Cecembia</taxon>
    </lineage>
</organism>
<dbReference type="AlphaFoldDB" id="A0A2P8ECW3"/>
<comment type="caution">
    <text evidence="1">The sequence shown here is derived from an EMBL/GenBank/DDBJ whole genome shotgun (WGS) entry which is preliminary data.</text>
</comment>
<reference evidence="1 2" key="1">
    <citation type="submission" date="2018-03" db="EMBL/GenBank/DDBJ databases">
        <title>Genomic Encyclopedia of Archaeal and Bacterial Type Strains, Phase II (KMG-II): from individual species to whole genera.</title>
        <authorList>
            <person name="Goeker M."/>
        </authorList>
    </citation>
    <scope>NUCLEOTIDE SEQUENCE [LARGE SCALE GENOMIC DNA]</scope>
    <source>
        <strain evidence="1 2">DSM 28057</strain>
    </source>
</reference>
<dbReference type="OrthoDB" id="1430580at2"/>
<dbReference type="SUPFAM" id="SSF54909">
    <property type="entry name" value="Dimeric alpha+beta barrel"/>
    <property type="match status" value="1"/>
</dbReference>
<gene>
    <name evidence="1" type="ORF">CLV48_101252</name>
</gene>
<proteinExistence type="predicted"/>
<keyword evidence="2" id="KW-1185">Reference proteome</keyword>
<dbReference type="GO" id="GO:0016857">
    <property type="term" value="F:racemase and epimerase activity, acting on carbohydrates and derivatives"/>
    <property type="evidence" value="ECO:0007669"/>
    <property type="project" value="InterPro"/>
</dbReference>
<dbReference type="Pfam" id="PF05336">
    <property type="entry name" value="rhaM"/>
    <property type="match status" value="1"/>
</dbReference>